<dbReference type="GO" id="GO:0008270">
    <property type="term" value="F:zinc ion binding"/>
    <property type="evidence" value="ECO:0007669"/>
    <property type="project" value="UniProtKB-KW"/>
</dbReference>
<reference evidence="5 6" key="2">
    <citation type="submission" date="2018-11" db="EMBL/GenBank/DDBJ databases">
        <authorList>
            <consortium name="Pathogen Informatics"/>
        </authorList>
    </citation>
    <scope>NUCLEOTIDE SEQUENCE [LARGE SCALE GENOMIC DNA]</scope>
    <source>
        <strain evidence="5 6">Egypt</strain>
    </source>
</reference>
<accession>A0A183BCB2</accession>
<sequence>MGKRFHCDYCDKSFPDNLVNRRAHLNGVQHQQARKLHFENFLGVCDYGIMCRYSHMTPEALRQLEDAAGKKTCFSYFVIENELSAKRAVLMNVADQIGALEALVQKRRREAIDLASGLYRLKVPYGYEESKLPPSLFFLQADKKAL</sequence>
<dbReference type="WBParaSite" id="ECPE_0001689001-mRNA-1">
    <property type="protein sequence ID" value="ECPE_0001689001-mRNA-1"/>
    <property type="gene ID" value="ECPE_0001689001"/>
</dbReference>
<dbReference type="PANTHER" id="PTHR16465:SF0">
    <property type="entry name" value="ZINC FINGER MATRIN-TYPE PROTEIN 5"/>
    <property type="match status" value="1"/>
</dbReference>
<evidence type="ECO:0000256" key="3">
    <source>
        <dbReference type="ARBA" id="ARBA00022833"/>
    </source>
</evidence>
<protein>
    <submittedName>
        <fullName evidence="7">U1-type domain-containing protein</fullName>
    </submittedName>
</protein>
<evidence type="ECO:0000313" key="7">
    <source>
        <dbReference type="WBParaSite" id="ECPE_0001689001-mRNA-1"/>
    </source>
</evidence>
<dbReference type="GO" id="GO:0003676">
    <property type="term" value="F:nucleic acid binding"/>
    <property type="evidence" value="ECO:0007669"/>
    <property type="project" value="InterPro"/>
</dbReference>
<dbReference type="InterPro" id="IPR013085">
    <property type="entry name" value="U1-CZ_Znf_C2H2"/>
</dbReference>
<gene>
    <name evidence="5" type="ORF">ECPE_LOCUS16846</name>
</gene>
<dbReference type="SUPFAM" id="SSF57667">
    <property type="entry name" value="beta-beta-alpha zinc fingers"/>
    <property type="match status" value="1"/>
</dbReference>
<dbReference type="Pfam" id="PF06220">
    <property type="entry name" value="zf-U1"/>
    <property type="match status" value="1"/>
</dbReference>
<keyword evidence="1" id="KW-0479">Metal-binding</keyword>
<dbReference type="OrthoDB" id="2417221at2759"/>
<dbReference type="Proteomes" id="UP000272942">
    <property type="component" value="Unassembled WGS sequence"/>
</dbReference>
<dbReference type="InterPro" id="IPR003604">
    <property type="entry name" value="Matrin/U1-like-C_Znf_C2H2"/>
</dbReference>
<organism evidence="7">
    <name type="scientific">Echinostoma caproni</name>
    <dbReference type="NCBI Taxonomy" id="27848"/>
    <lineage>
        <taxon>Eukaryota</taxon>
        <taxon>Metazoa</taxon>
        <taxon>Spiralia</taxon>
        <taxon>Lophotrochozoa</taxon>
        <taxon>Platyhelminthes</taxon>
        <taxon>Trematoda</taxon>
        <taxon>Digenea</taxon>
        <taxon>Plagiorchiida</taxon>
        <taxon>Echinostomata</taxon>
        <taxon>Echinostomatoidea</taxon>
        <taxon>Echinostomatidae</taxon>
        <taxon>Echinostoma</taxon>
    </lineage>
</organism>
<feature type="domain" description="U1-type" evidence="4">
    <location>
        <begin position="2"/>
        <end position="37"/>
    </location>
</feature>
<name>A0A183BCB2_9TREM</name>
<evidence type="ECO:0000259" key="4">
    <source>
        <dbReference type="SMART" id="SM00451"/>
    </source>
</evidence>
<keyword evidence="2" id="KW-0863">Zinc-finger</keyword>
<dbReference type="SMART" id="SM00451">
    <property type="entry name" value="ZnF_U1"/>
    <property type="match status" value="1"/>
</dbReference>
<dbReference type="AlphaFoldDB" id="A0A183BCB2"/>
<evidence type="ECO:0000256" key="1">
    <source>
        <dbReference type="ARBA" id="ARBA00022723"/>
    </source>
</evidence>
<keyword evidence="3" id="KW-0862">Zinc</keyword>
<keyword evidence="6" id="KW-1185">Reference proteome</keyword>
<evidence type="ECO:0000313" key="5">
    <source>
        <dbReference type="EMBL" id="VDP94119.1"/>
    </source>
</evidence>
<evidence type="ECO:0000256" key="2">
    <source>
        <dbReference type="ARBA" id="ARBA00022771"/>
    </source>
</evidence>
<dbReference type="EMBL" id="UZAN01066197">
    <property type="protein sequence ID" value="VDP94119.1"/>
    <property type="molecule type" value="Genomic_DNA"/>
</dbReference>
<proteinExistence type="predicted"/>
<evidence type="ECO:0000313" key="6">
    <source>
        <dbReference type="Proteomes" id="UP000272942"/>
    </source>
</evidence>
<reference evidence="7" key="1">
    <citation type="submission" date="2016-06" db="UniProtKB">
        <authorList>
            <consortium name="WormBaseParasite"/>
        </authorList>
    </citation>
    <scope>IDENTIFICATION</scope>
</reference>
<dbReference type="PANTHER" id="PTHR16465">
    <property type="entry name" value="NUCLEASE-RELATED"/>
    <property type="match status" value="1"/>
</dbReference>
<dbReference type="Gene3D" id="3.30.160.60">
    <property type="entry name" value="Classic Zinc Finger"/>
    <property type="match status" value="1"/>
</dbReference>
<dbReference type="GO" id="GO:0005689">
    <property type="term" value="C:U12-type spliceosomal complex"/>
    <property type="evidence" value="ECO:0007669"/>
    <property type="project" value="TreeGrafter"/>
</dbReference>
<dbReference type="InterPro" id="IPR036236">
    <property type="entry name" value="Znf_C2H2_sf"/>
</dbReference>